<feature type="region of interest" description="Disordered" evidence="1">
    <location>
        <begin position="795"/>
        <end position="814"/>
    </location>
</feature>
<feature type="compositionally biased region" description="Polar residues" evidence="1">
    <location>
        <begin position="1365"/>
        <end position="1388"/>
    </location>
</feature>
<feature type="region of interest" description="Disordered" evidence="1">
    <location>
        <begin position="1333"/>
        <end position="1644"/>
    </location>
</feature>
<feature type="region of interest" description="Disordered" evidence="1">
    <location>
        <begin position="599"/>
        <end position="660"/>
    </location>
</feature>
<feature type="compositionally biased region" description="Polar residues" evidence="1">
    <location>
        <begin position="49"/>
        <end position="58"/>
    </location>
</feature>
<feature type="compositionally biased region" description="Polar residues" evidence="1">
    <location>
        <begin position="1472"/>
        <end position="1483"/>
    </location>
</feature>
<feature type="compositionally biased region" description="Basic residues" evidence="1">
    <location>
        <begin position="1186"/>
        <end position="1200"/>
    </location>
</feature>
<reference evidence="2 3" key="1">
    <citation type="submission" date="2024-02" db="EMBL/GenBank/DDBJ databases">
        <title>De novo assembly and annotation of 12 fungi associated with fruit tree decline syndrome in Ontario, Canada.</title>
        <authorList>
            <person name="Sulman M."/>
            <person name="Ellouze W."/>
            <person name="Ilyukhin E."/>
        </authorList>
    </citation>
    <scope>NUCLEOTIDE SEQUENCE [LARGE SCALE GENOMIC DNA]</scope>
    <source>
        <strain evidence="2 3">M42-189</strain>
    </source>
</reference>
<feature type="region of interest" description="Disordered" evidence="1">
    <location>
        <begin position="1007"/>
        <end position="1028"/>
    </location>
</feature>
<feature type="compositionally biased region" description="Polar residues" evidence="1">
    <location>
        <begin position="1510"/>
        <end position="1528"/>
    </location>
</feature>
<sequence>MCEPEDLSNDFETYVHNFGEPQPTIEKLEEIAAKSLSHDGSSSHHSLTERTTTQAANPSANVDVEEGYYSVEIPDHVDWRAGYGRRKTQDFGFPGARIKPGSTFQASKAPLQDRGVRLATALLAAEKLNVGAPGQLGPNMNDTLSWLLESVKSAPELVDLVKSAADDLGIDLDQKYTAEDDAKFEAAPMEHSPKRFPVSRHSSVLEPVVEKFKKKELHAPVLRKATSFKSGKTQKTEDAWLQNTRKQLTQLSETQSQLMDELDIIVDDLGVYLDRSSTTIDPGDRAPSRVSANLSRNLTRFRNKSVDSVFEEVPRMIDHEINKRRLSNVFTCVSTQSRRMSRIPQGVLEIEAIPPEEIQAWLECAEPELTDAIDSSTAVMGSLPAVHLATTLGTEEVEASGDAEEQPQYAVDFSPELRSEEVKYREERAGSPISLAPEPDNSEIEEAIQIEEQPDYAVQIVTGLVTPELEPELDYFQRRVVRKVTTRRRSEHFLSPEPEPETDTFRPSVIRKTTTKQCTEATPESEIVDFQVPVVGQMIRRRLTELGIKTNRVRTEQTAPGNEEVVSPQCAATSKRILERQPSQSPEWLMVERVATCQPTELEKKATRKSTEQAPPKEEQPLLRRAASAMSRQSIDEPTRVERKVTPVPSERAPSEEDQPIQRYATGVSHQGTPGWSSFGFLQRNAEPEIGAGRASSPSTQFHVLDEPLAVLDIYHGRLSTVGHVLFYEETGRIQDEPTAFYTPTAICSSQPSDSVPEWQPTTPSTEAELVPNETLVAPLIRVAERPTLPTEENLVQEPSRLDRPSAADFSRGPQSLTPLLERVATAAPRCRSMIPRVLTVVVEKQRKPSSAAPGIVAPPTQYAPKKMMPTARKGNSRISNYGVNLPPDQQRPPAPEYPVRDTPRWTKPDTHTPPPKPKQEPMTKSKAGVFGFGSKPKADPQPVSRVQRNHSRKLSAQRDHEPVRPFRSAAPGYPGGTLQRPRGYPTAPGRYPISLARRVAPPVFVFSTPRRRGDPIPQQAPSFARKDDYYLRVPPLLSVRRASSSRRGAAPVRRDFGQSPPSSSRYEFSPPAYRQRPSRQSYPSRNEVNARPLCSHPSKSLRYQPQSRQDLRDKAKAVPTREAPPHIRRTPTDKQPSHPLAVPQEANKPELVRRDAQCGRTMSRTSRMWAQKAPSTKSGNIGRQPTKKGPSRVAGRRASHIPEASAQRAQGEEVDQRLKSSAAPGSRALRTEESSHENLGPAASESHSWESHDLGLRQLTDGTSEESSKLPSRKAYTERTVRARTTIPRASTFSALDAARRISAAGHALKLNPDNALLKPLSPVEAARTISAAGHRIKQRSSRSPDGFQSSSTTPRAGTPKIGTPQTGASRTQSRGCKLSRATTSGHISRRASAFGEEGRKRRTIASRHPSTAAGTRSPRSQQSRSRSISDATRAIDFSRTSLGDTTLAPSGPESTLSEVSSTRVDPESFSRVQDSEQGVQKTRTKSEAATEPSRTPISRDDLGGLRSRNGNGQLQSPVSEQTQALIQQHRRASIFSRETSRADVPRSQSLVRAADDSRSQFPAQQRADAKRRNPFAASPAPQTDSPTTHKSFWGRRDKSELPPWRDRKDAGGEDKQRGHAREGPTGGIGQTGQDDGGQRKGCCEESEVAVAAMGQRTSQGLRRKLFRKRA</sequence>
<comment type="caution">
    <text evidence="2">The sequence shown here is derived from an EMBL/GenBank/DDBJ whole genome shotgun (WGS) entry which is preliminary data.</text>
</comment>
<evidence type="ECO:0000313" key="2">
    <source>
        <dbReference type="EMBL" id="KAL1613088.1"/>
    </source>
</evidence>
<feature type="compositionally biased region" description="Basic and acidic residues" evidence="1">
    <location>
        <begin position="899"/>
        <end position="911"/>
    </location>
</feature>
<feature type="compositionally biased region" description="Polar residues" evidence="1">
    <location>
        <begin position="1098"/>
        <end position="1109"/>
    </location>
</feature>
<feature type="compositionally biased region" description="Low complexity" evidence="1">
    <location>
        <begin position="1418"/>
        <end position="1431"/>
    </location>
</feature>
<feature type="compositionally biased region" description="Polar residues" evidence="1">
    <location>
        <begin position="1582"/>
        <end position="1592"/>
    </location>
</feature>
<feature type="compositionally biased region" description="Basic and acidic residues" evidence="1">
    <location>
        <begin position="634"/>
        <end position="645"/>
    </location>
</feature>
<accession>A0ABR3S8R5</accession>
<protein>
    <submittedName>
        <fullName evidence="2">Uncharacterized protein</fullName>
    </submittedName>
</protein>
<feature type="region of interest" description="Disordered" evidence="1">
    <location>
        <begin position="846"/>
        <end position="990"/>
    </location>
</feature>
<feature type="compositionally biased region" description="Low complexity" evidence="1">
    <location>
        <begin position="1074"/>
        <end position="1086"/>
    </location>
</feature>
<feature type="compositionally biased region" description="Polar residues" evidence="1">
    <location>
        <begin position="1161"/>
        <end position="1184"/>
    </location>
</feature>
<dbReference type="EMBL" id="JAKJXO020000001">
    <property type="protein sequence ID" value="KAL1613088.1"/>
    <property type="molecule type" value="Genomic_DNA"/>
</dbReference>
<organism evidence="2 3">
    <name type="scientific">Paraconiothyrium brasiliense</name>
    <dbReference type="NCBI Taxonomy" id="300254"/>
    <lineage>
        <taxon>Eukaryota</taxon>
        <taxon>Fungi</taxon>
        <taxon>Dikarya</taxon>
        <taxon>Ascomycota</taxon>
        <taxon>Pezizomycotina</taxon>
        <taxon>Dothideomycetes</taxon>
        <taxon>Pleosporomycetidae</taxon>
        <taxon>Pleosporales</taxon>
        <taxon>Massarineae</taxon>
        <taxon>Didymosphaeriaceae</taxon>
        <taxon>Paraconiothyrium</taxon>
    </lineage>
</organism>
<evidence type="ECO:0000256" key="1">
    <source>
        <dbReference type="SAM" id="MobiDB-lite"/>
    </source>
</evidence>
<gene>
    <name evidence="2" type="ORF">SLS60_001320</name>
</gene>
<feature type="region of interest" description="Disordered" evidence="1">
    <location>
        <begin position="1653"/>
        <end position="1672"/>
    </location>
</feature>
<feature type="compositionally biased region" description="Low complexity" evidence="1">
    <location>
        <begin position="1040"/>
        <end position="1052"/>
    </location>
</feature>
<feature type="compositionally biased region" description="Basic and acidic residues" evidence="1">
    <location>
        <begin position="601"/>
        <end position="622"/>
    </location>
</feature>
<keyword evidence="3" id="KW-1185">Reference proteome</keyword>
<feature type="compositionally biased region" description="Polar residues" evidence="1">
    <location>
        <begin position="1343"/>
        <end position="1357"/>
    </location>
</feature>
<feature type="compositionally biased region" description="Basic and acidic residues" evidence="1">
    <location>
        <begin position="1148"/>
        <end position="1158"/>
    </location>
</feature>
<feature type="compositionally biased region" description="Polar residues" evidence="1">
    <location>
        <begin position="1440"/>
        <end position="1465"/>
    </location>
</feature>
<feature type="compositionally biased region" description="Basic and acidic residues" evidence="1">
    <location>
        <begin position="1596"/>
        <end position="1624"/>
    </location>
</feature>
<evidence type="ECO:0000313" key="3">
    <source>
        <dbReference type="Proteomes" id="UP001521785"/>
    </source>
</evidence>
<proteinExistence type="predicted"/>
<name>A0ABR3S8R5_9PLEO</name>
<dbReference type="Proteomes" id="UP001521785">
    <property type="component" value="Unassembled WGS sequence"/>
</dbReference>
<feature type="region of interest" description="Disordered" evidence="1">
    <location>
        <begin position="1040"/>
        <end position="1284"/>
    </location>
</feature>
<feature type="region of interest" description="Disordered" evidence="1">
    <location>
        <begin position="34"/>
        <end position="58"/>
    </location>
</feature>
<feature type="compositionally biased region" description="Basic residues" evidence="1">
    <location>
        <begin position="1663"/>
        <end position="1672"/>
    </location>
</feature>